<dbReference type="GO" id="GO:0008023">
    <property type="term" value="C:transcription elongation factor complex"/>
    <property type="evidence" value="ECO:0007669"/>
    <property type="project" value="InterPro"/>
</dbReference>
<feature type="compositionally biased region" description="Basic and acidic residues" evidence="1">
    <location>
        <begin position="406"/>
        <end position="420"/>
    </location>
</feature>
<dbReference type="PANTHER" id="PTHR14633">
    <property type="entry name" value="LITTLE ELONGATION COMPLEX SUBUNIT 2"/>
    <property type="match status" value="1"/>
</dbReference>
<organism evidence="3 4">
    <name type="scientific">Parnassius mnemosyne</name>
    <name type="common">clouded apollo</name>
    <dbReference type="NCBI Taxonomy" id="213953"/>
    <lineage>
        <taxon>Eukaryota</taxon>
        <taxon>Metazoa</taxon>
        <taxon>Ecdysozoa</taxon>
        <taxon>Arthropoda</taxon>
        <taxon>Hexapoda</taxon>
        <taxon>Insecta</taxon>
        <taxon>Pterygota</taxon>
        <taxon>Neoptera</taxon>
        <taxon>Endopterygota</taxon>
        <taxon>Lepidoptera</taxon>
        <taxon>Glossata</taxon>
        <taxon>Ditrysia</taxon>
        <taxon>Papilionoidea</taxon>
        <taxon>Papilionidae</taxon>
        <taxon>Parnassiinae</taxon>
        <taxon>Parnassini</taxon>
        <taxon>Parnassius</taxon>
        <taxon>Driopa</taxon>
    </lineage>
</organism>
<feature type="compositionally biased region" description="Acidic residues" evidence="1">
    <location>
        <begin position="372"/>
        <end position="384"/>
    </location>
</feature>
<evidence type="ECO:0000313" key="4">
    <source>
        <dbReference type="Proteomes" id="UP001314205"/>
    </source>
</evidence>
<dbReference type="EMBL" id="CAVLGL010000001">
    <property type="protein sequence ID" value="CAK1577982.1"/>
    <property type="molecule type" value="Genomic_DNA"/>
</dbReference>
<evidence type="ECO:0000256" key="1">
    <source>
        <dbReference type="SAM" id="MobiDB-lite"/>
    </source>
</evidence>
<dbReference type="GO" id="GO:0045945">
    <property type="term" value="P:positive regulation of transcription by RNA polymerase III"/>
    <property type="evidence" value="ECO:0007669"/>
    <property type="project" value="TreeGrafter"/>
</dbReference>
<sequence>MEHIRQFDWCYSEPDRYFVNEEDLDNCVTEKILRNQFHNPMASSDSEDEKPTFDWDKIFSRDETSDKQHRTFVPGLRGLPPFPKLSALTHQQHYQCLKVLCAQSPHILVQEFVPRPTKQDYKVFEEVQAIYAKEQKEFIEWAKSLWTTGHCIRALRPKPPVESAYEAEYQTRAKGLESFPKNYQMAAQIPLESNNEKFEMMFEKELISVDISVLPQIKSPEPIRSRLSIMSPIAVPEPCTKHPCRFVLPNESTTTILPLTEVHRELAQYALENGAQFIASEKALKCLMEVDRYWTVCLSVCEAFTLDGEKRNVLVLGNEFFLMRECAQMRTYRAFRHLLQYAFVPDLEKSKLFYKNNKRPERKNYLSSRVNEEEDREVSSDDEDSLFIVADTQPNGNSDTDPMETDEVKSLDEEVSKQTKVDPVSSPVKGVNGNKNKNKDKNDFYKCTCEDTLFERPPPRSFRKWRLRNITSQENYDVVVHCAHKVKGEVGEVILEPIPEYQLDLGASQLSKEKMRSLALSLYLRKNASLMNIRIEGPSGDVVRCDTVNLDDLVKSDGDMLPAISNVVGTTLNQLQGLLPGHYLLQHEPSHGTNALLYSSRLSDGGERLTLDFGCKQLPEADEAKSLKAPPILAPILLPAHKFRKILPCAFTPNETQVAKETRRPANKQKAPPQALTLEADAGSYGNVKVPSLGIARCVANRFRDITRESWSLRKVLRC</sequence>
<dbReference type="GO" id="GO:0042796">
    <property type="term" value="P:snRNA transcription by RNA polymerase III"/>
    <property type="evidence" value="ECO:0007669"/>
    <property type="project" value="TreeGrafter"/>
</dbReference>
<comment type="caution">
    <text evidence="3">The sequence shown here is derived from an EMBL/GenBank/DDBJ whole genome shotgun (WGS) entry which is preliminary data.</text>
</comment>
<evidence type="ECO:0000259" key="2">
    <source>
        <dbReference type="Pfam" id="PF10505"/>
    </source>
</evidence>
<proteinExistence type="predicted"/>
<dbReference type="InterPro" id="IPR019535">
    <property type="entry name" value="ICE2_C"/>
</dbReference>
<keyword evidence="4" id="KW-1185">Reference proteome</keyword>
<evidence type="ECO:0000313" key="3">
    <source>
        <dbReference type="EMBL" id="CAK1577982.1"/>
    </source>
</evidence>
<dbReference type="GO" id="GO:0042795">
    <property type="term" value="P:snRNA transcription by RNA polymerase II"/>
    <property type="evidence" value="ECO:0007669"/>
    <property type="project" value="TreeGrafter"/>
</dbReference>
<accession>A0AAV1K7U8</accession>
<dbReference type="PANTHER" id="PTHR14633:SF3">
    <property type="entry name" value="LITTLE ELONGATION COMPLEX SUBUNIT 2"/>
    <property type="match status" value="1"/>
</dbReference>
<protein>
    <recommendedName>
        <fullName evidence="2">Little elongation complex subunit 2 C-terminal domain-containing protein</fullName>
    </recommendedName>
</protein>
<gene>
    <name evidence="3" type="ORF">PARMNEM_LOCUS134</name>
</gene>
<dbReference type="Pfam" id="PF10505">
    <property type="entry name" value="NARG2_C"/>
    <property type="match status" value="1"/>
</dbReference>
<feature type="region of interest" description="Disordered" evidence="1">
    <location>
        <begin position="365"/>
        <end position="384"/>
    </location>
</feature>
<feature type="domain" description="Little elongation complex subunit 2 C-terminal" evidence="2">
    <location>
        <begin position="478"/>
        <end position="653"/>
    </location>
</feature>
<dbReference type="AlphaFoldDB" id="A0AAV1K7U8"/>
<reference evidence="3 4" key="1">
    <citation type="submission" date="2023-11" db="EMBL/GenBank/DDBJ databases">
        <authorList>
            <person name="Hedman E."/>
            <person name="Englund M."/>
            <person name="Stromberg M."/>
            <person name="Nyberg Akerstrom W."/>
            <person name="Nylinder S."/>
            <person name="Jareborg N."/>
            <person name="Kallberg Y."/>
            <person name="Kronander E."/>
        </authorList>
    </citation>
    <scope>NUCLEOTIDE SEQUENCE [LARGE SCALE GENOMIC DNA]</scope>
</reference>
<name>A0AAV1K7U8_9NEOP</name>
<feature type="region of interest" description="Disordered" evidence="1">
    <location>
        <begin position="391"/>
        <end position="437"/>
    </location>
</feature>
<dbReference type="Proteomes" id="UP001314205">
    <property type="component" value="Unassembled WGS sequence"/>
</dbReference>